<keyword evidence="2" id="KW-1185">Reference proteome</keyword>
<evidence type="ECO:0000313" key="1">
    <source>
        <dbReference type="EMBL" id="GLI40892.1"/>
    </source>
</evidence>
<protein>
    <submittedName>
        <fullName evidence="1">Uncharacterized protein</fullName>
    </submittedName>
</protein>
<evidence type="ECO:0000313" key="2">
    <source>
        <dbReference type="Proteomes" id="UP001144313"/>
    </source>
</evidence>
<proteinExistence type="predicted"/>
<dbReference type="EMBL" id="BSDT01000001">
    <property type="protein sequence ID" value="GLI40892.1"/>
    <property type="molecule type" value="Genomic_DNA"/>
</dbReference>
<comment type="caution">
    <text evidence="1">The sequence shown here is derived from an EMBL/GenBank/DDBJ whole genome shotgun (WGS) entry which is preliminary data.</text>
</comment>
<dbReference type="Proteomes" id="UP001144313">
    <property type="component" value="Unassembled WGS sequence"/>
</dbReference>
<accession>A0A9W6G5V7</accession>
<name>A0A9W6G5V7_9ACTN</name>
<organism evidence="1 2">
    <name type="scientific">Glycomyces algeriensis</name>
    <dbReference type="NCBI Taxonomy" id="256037"/>
    <lineage>
        <taxon>Bacteria</taxon>
        <taxon>Bacillati</taxon>
        <taxon>Actinomycetota</taxon>
        <taxon>Actinomycetes</taxon>
        <taxon>Glycomycetales</taxon>
        <taxon>Glycomycetaceae</taxon>
        <taxon>Glycomyces</taxon>
    </lineage>
</organism>
<sequence>MIGGIFSAMFSYETYDRVMAGLGDKVVQGLLEATDMTRADLHHNRTQVPVFVAEQSEGNLAGWIRDRLWRNCVRALGEVEEVEAMEKGNACHLRVNDKYLIRVKRHHPNGKIAAREPLGRGRSFWVQDTVALPNLHEVRLAAGYEWKRDTRQIGETVISMRDGINKLVWYSRLASTNEIQLPGSVLVFPTDTVNEPIAPTIEFGAIEEQERGQEES</sequence>
<gene>
    <name evidence="1" type="ORF">GALLR39Z86_07420</name>
</gene>
<reference evidence="1" key="1">
    <citation type="submission" date="2022-12" db="EMBL/GenBank/DDBJ databases">
        <title>Reference genome sequencing for broad-spectrum identification of bacterial and archaeal isolates by mass spectrometry.</title>
        <authorList>
            <person name="Sekiguchi Y."/>
            <person name="Tourlousse D.M."/>
        </authorList>
    </citation>
    <scope>NUCLEOTIDE SEQUENCE</scope>
    <source>
        <strain evidence="1">LLR39Z86</strain>
    </source>
</reference>
<dbReference type="AlphaFoldDB" id="A0A9W6G5V7"/>